<feature type="non-terminal residue" evidence="1">
    <location>
        <position position="448"/>
    </location>
</feature>
<evidence type="ECO:0000313" key="1">
    <source>
        <dbReference type="EMBL" id="KAF2463981.1"/>
    </source>
</evidence>
<organism evidence="1 2">
    <name type="scientific">Lindgomyces ingoldianus</name>
    <dbReference type="NCBI Taxonomy" id="673940"/>
    <lineage>
        <taxon>Eukaryota</taxon>
        <taxon>Fungi</taxon>
        <taxon>Dikarya</taxon>
        <taxon>Ascomycota</taxon>
        <taxon>Pezizomycotina</taxon>
        <taxon>Dothideomycetes</taxon>
        <taxon>Pleosporomycetidae</taxon>
        <taxon>Pleosporales</taxon>
        <taxon>Lindgomycetaceae</taxon>
        <taxon>Lindgomyces</taxon>
    </lineage>
</organism>
<proteinExistence type="predicted"/>
<sequence length="448" mass="49457">ESIPVYSLLPPSMKEAVLSGLNPLIPGIQLQNFVDILPVTYAQQNYITQGIAMPRIAFNYLYVDIGPQLDVDLLTDSCRKLVNHFPVLRTRFAHFKGKWWQVVLNDIELPFTTFEVNGPLPEESDAICMRDTEQTDPLGLPTSFVLVRNSSKENRLIIRLSHAQYDGVCIPVILKTLVSLYQQEPLHPATGFSTYLAHARNQQTDSAHYWRELLQGSQLTRAITILQPETPGEAVPRGILAERSIYAPTLPDYLTMASLVSSAWAVVLSRITGKEDVVYGHVVAGRNSDIPGITEIVGPCVNIVPVRAVTPPTKISEELILSIQEQYITLGQSDSMGWDDIIQQCTDWTPGLALDSVVLHQSIDVEPEIHIAGATAKSQWFKNPSQVSHHIGILSQPQGDKLRIVIAGNTHILRAEMADPLLDMLVETVIALSTDLQAPLTSCKPSLA</sequence>
<keyword evidence="1" id="KW-0808">Transferase</keyword>
<reference evidence="1" key="1">
    <citation type="journal article" date="2020" name="Stud. Mycol.">
        <title>101 Dothideomycetes genomes: a test case for predicting lifestyles and emergence of pathogens.</title>
        <authorList>
            <person name="Haridas S."/>
            <person name="Albert R."/>
            <person name="Binder M."/>
            <person name="Bloem J."/>
            <person name="Labutti K."/>
            <person name="Salamov A."/>
            <person name="Andreopoulos B."/>
            <person name="Baker S."/>
            <person name="Barry K."/>
            <person name="Bills G."/>
            <person name="Bluhm B."/>
            <person name="Cannon C."/>
            <person name="Castanera R."/>
            <person name="Culley D."/>
            <person name="Daum C."/>
            <person name="Ezra D."/>
            <person name="Gonzalez J."/>
            <person name="Henrissat B."/>
            <person name="Kuo A."/>
            <person name="Liang C."/>
            <person name="Lipzen A."/>
            <person name="Lutzoni F."/>
            <person name="Magnuson J."/>
            <person name="Mondo S."/>
            <person name="Nolan M."/>
            <person name="Ohm R."/>
            <person name="Pangilinan J."/>
            <person name="Park H.-J."/>
            <person name="Ramirez L."/>
            <person name="Alfaro M."/>
            <person name="Sun H."/>
            <person name="Tritt A."/>
            <person name="Yoshinaga Y."/>
            <person name="Zwiers L.-H."/>
            <person name="Turgeon B."/>
            <person name="Goodwin S."/>
            <person name="Spatafora J."/>
            <person name="Crous P."/>
            <person name="Grigoriev I."/>
        </authorList>
    </citation>
    <scope>NUCLEOTIDE SEQUENCE</scope>
    <source>
        <strain evidence="1">ATCC 200398</strain>
    </source>
</reference>
<dbReference type="EMBL" id="MU003542">
    <property type="protein sequence ID" value="KAF2463981.1"/>
    <property type="molecule type" value="Genomic_DNA"/>
</dbReference>
<keyword evidence="1" id="KW-0012">Acyltransferase</keyword>
<name>A0ACB6QAP2_9PLEO</name>
<feature type="non-terminal residue" evidence="1">
    <location>
        <position position="1"/>
    </location>
</feature>
<gene>
    <name evidence="1" type="ORF">BDR25DRAFT_172711</name>
</gene>
<dbReference type="Proteomes" id="UP000799755">
    <property type="component" value="Unassembled WGS sequence"/>
</dbReference>
<evidence type="ECO:0000313" key="2">
    <source>
        <dbReference type="Proteomes" id="UP000799755"/>
    </source>
</evidence>
<protein>
    <submittedName>
        <fullName evidence="1">CoA-dependent acyltransferase</fullName>
    </submittedName>
</protein>
<comment type="caution">
    <text evidence="1">The sequence shown here is derived from an EMBL/GenBank/DDBJ whole genome shotgun (WGS) entry which is preliminary data.</text>
</comment>
<accession>A0ACB6QAP2</accession>
<keyword evidence="2" id="KW-1185">Reference proteome</keyword>